<dbReference type="AlphaFoldDB" id="A0A7S8EAJ0"/>
<evidence type="ECO:0000256" key="3">
    <source>
        <dbReference type="ARBA" id="ARBA00023015"/>
    </source>
</evidence>
<evidence type="ECO:0000256" key="6">
    <source>
        <dbReference type="PROSITE-ProRule" id="PRU00169"/>
    </source>
</evidence>
<dbReference type="Gene3D" id="6.10.250.690">
    <property type="match status" value="1"/>
</dbReference>
<dbReference type="CDD" id="cd00383">
    <property type="entry name" value="trans_reg_C"/>
    <property type="match status" value="1"/>
</dbReference>
<dbReference type="InterPro" id="IPR011006">
    <property type="entry name" value="CheY-like_superfamily"/>
</dbReference>
<feature type="DNA-binding region" description="OmpR/PhoB-type" evidence="7">
    <location>
        <begin position="130"/>
        <end position="230"/>
    </location>
</feature>
<dbReference type="SUPFAM" id="SSF52172">
    <property type="entry name" value="CheY-like"/>
    <property type="match status" value="1"/>
</dbReference>
<evidence type="ECO:0000256" key="4">
    <source>
        <dbReference type="ARBA" id="ARBA00023125"/>
    </source>
</evidence>
<reference evidence="10 11" key="1">
    <citation type="submission" date="2020-02" db="EMBL/GenBank/DDBJ databases">
        <authorList>
            <person name="Zheng R.K."/>
            <person name="Sun C.M."/>
        </authorList>
    </citation>
    <scope>NUCLEOTIDE SEQUENCE [LARGE SCALE GENOMIC DNA]</scope>
    <source>
        <strain evidence="11">rifampicinis</strain>
    </source>
</reference>
<dbReference type="GO" id="GO:0032993">
    <property type="term" value="C:protein-DNA complex"/>
    <property type="evidence" value="ECO:0007669"/>
    <property type="project" value="TreeGrafter"/>
</dbReference>
<dbReference type="Pfam" id="PF00072">
    <property type="entry name" value="Response_reg"/>
    <property type="match status" value="1"/>
</dbReference>
<dbReference type="FunFam" id="3.40.50.2300:FF:000001">
    <property type="entry name" value="DNA-binding response regulator PhoB"/>
    <property type="match status" value="1"/>
</dbReference>
<keyword evidence="11" id="KW-1185">Reference proteome</keyword>
<dbReference type="PANTHER" id="PTHR48111">
    <property type="entry name" value="REGULATOR OF RPOS"/>
    <property type="match status" value="1"/>
</dbReference>
<keyword evidence="5" id="KW-0804">Transcription</keyword>
<dbReference type="SMART" id="SM00862">
    <property type="entry name" value="Trans_reg_C"/>
    <property type="match status" value="1"/>
</dbReference>
<dbReference type="EMBL" id="CP062983">
    <property type="protein sequence ID" value="QPC83375.1"/>
    <property type="molecule type" value="Genomic_DNA"/>
</dbReference>
<evidence type="ECO:0000256" key="5">
    <source>
        <dbReference type="ARBA" id="ARBA00023163"/>
    </source>
</evidence>
<dbReference type="InterPro" id="IPR001867">
    <property type="entry name" value="OmpR/PhoB-type_DNA-bd"/>
</dbReference>
<feature type="modified residue" description="4-aspartylphosphate" evidence="6">
    <location>
        <position position="53"/>
    </location>
</feature>
<dbReference type="GO" id="GO:0000976">
    <property type="term" value="F:transcription cis-regulatory region binding"/>
    <property type="evidence" value="ECO:0007669"/>
    <property type="project" value="TreeGrafter"/>
</dbReference>
<evidence type="ECO:0000256" key="2">
    <source>
        <dbReference type="ARBA" id="ARBA00023012"/>
    </source>
</evidence>
<dbReference type="Pfam" id="PF00486">
    <property type="entry name" value="Trans_reg_C"/>
    <property type="match status" value="1"/>
</dbReference>
<dbReference type="Proteomes" id="UP000594468">
    <property type="component" value="Chromosome"/>
</dbReference>
<feature type="domain" description="OmpR/PhoB-type" evidence="9">
    <location>
        <begin position="130"/>
        <end position="230"/>
    </location>
</feature>
<accession>A0A7S8EAJ0</accession>
<dbReference type="Gene3D" id="1.10.10.10">
    <property type="entry name" value="Winged helix-like DNA-binding domain superfamily/Winged helix DNA-binding domain"/>
    <property type="match status" value="1"/>
</dbReference>
<organism evidence="10 11">
    <name type="scientific">Phototrophicus methaneseepsis</name>
    <dbReference type="NCBI Taxonomy" id="2710758"/>
    <lineage>
        <taxon>Bacteria</taxon>
        <taxon>Bacillati</taxon>
        <taxon>Chloroflexota</taxon>
        <taxon>Candidatus Thermofontia</taxon>
        <taxon>Phototrophicales</taxon>
        <taxon>Phototrophicaceae</taxon>
        <taxon>Phototrophicus</taxon>
    </lineage>
</organism>
<dbReference type="PANTHER" id="PTHR48111:SF50">
    <property type="entry name" value="KDP OPERON TRANSCRIPTIONAL REGULATORY PROTEIN KDPE"/>
    <property type="match status" value="1"/>
</dbReference>
<keyword evidence="2" id="KW-0902">Two-component regulatory system</keyword>
<dbReference type="GO" id="GO:0006355">
    <property type="term" value="P:regulation of DNA-templated transcription"/>
    <property type="evidence" value="ECO:0007669"/>
    <property type="project" value="InterPro"/>
</dbReference>
<proteinExistence type="predicted"/>
<name>A0A7S8EAJ0_9CHLR</name>
<dbReference type="PROSITE" id="PS50110">
    <property type="entry name" value="RESPONSE_REGULATORY"/>
    <property type="match status" value="1"/>
</dbReference>
<dbReference type="RefSeq" id="WP_195171442.1">
    <property type="nucleotide sequence ID" value="NZ_CP062983.1"/>
</dbReference>
<dbReference type="Gene3D" id="3.40.50.2300">
    <property type="match status" value="1"/>
</dbReference>
<dbReference type="KEGG" id="pmet:G4Y79_03060"/>
<evidence type="ECO:0000259" key="9">
    <source>
        <dbReference type="PROSITE" id="PS51755"/>
    </source>
</evidence>
<dbReference type="SMART" id="SM00448">
    <property type="entry name" value="REC"/>
    <property type="match status" value="1"/>
</dbReference>
<dbReference type="GO" id="GO:0005829">
    <property type="term" value="C:cytosol"/>
    <property type="evidence" value="ECO:0007669"/>
    <property type="project" value="TreeGrafter"/>
</dbReference>
<gene>
    <name evidence="10" type="ORF">G4Y79_03060</name>
</gene>
<evidence type="ECO:0000313" key="11">
    <source>
        <dbReference type="Proteomes" id="UP000594468"/>
    </source>
</evidence>
<evidence type="ECO:0000259" key="8">
    <source>
        <dbReference type="PROSITE" id="PS50110"/>
    </source>
</evidence>
<feature type="domain" description="Response regulatory" evidence="8">
    <location>
        <begin position="4"/>
        <end position="118"/>
    </location>
</feature>
<evidence type="ECO:0000256" key="7">
    <source>
        <dbReference type="PROSITE-ProRule" id="PRU01091"/>
    </source>
</evidence>
<dbReference type="InterPro" id="IPR039420">
    <property type="entry name" value="WalR-like"/>
</dbReference>
<evidence type="ECO:0000256" key="1">
    <source>
        <dbReference type="ARBA" id="ARBA00022553"/>
    </source>
</evidence>
<dbReference type="InterPro" id="IPR036388">
    <property type="entry name" value="WH-like_DNA-bd_sf"/>
</dbReference>
<dbReference type="PROSITE" id="PS51755">
    <property type="entry name" value="OMPR_PHOB"/>
    <property type="match status" value="1"/>
</dbReference>
<protein>
    <submittedName>
        <fullName evidence="10">Response regulator transcription factor</fullName>
    </submittedName>
</protein>
<keyword evidence="3" id="KW-0805">Transcription regulation</keyword>
<evidence type="ECO:0000313" key="10">
    <source>
        <dbReference type="EMBL" id="QPC83375.1"/>
    </source>
</evidence>
<dbReference type="GO" id="GO:0000156">
    <property type="term" value="F:phosphorelay response regulator activity"/>
    <property type="evidence" value="ECO:0007669"/>
    <property type="project" value="TreeGrafter"/>
</dbReference>
<keyword evidence="1 6" id="KW-0597">Phosphoprotein</keyword>
<dbReference type="InterPro" id="IPR001789">
    <property type="entry name" value="Sig_transdc_resp-reg_receiver"/>
</dbReference>
<keyword evidence="4 7" id="KW-0238">DNA-binding</keyword>
<sequence length="232" mass="26410">MKLRILVVDDEPQIRKQLKIGLSGYGYDVLIASNGEEALITAAQQQPDMIILDISLGSEPDGIEVCRQLREWSKVPIIMLSVHNEDKLKVKALHIGADDYLTKPFSMEELEARIQAILRRMATAPGTNPQAEIRVGDLYMNLAQRIVTIQGEDVHLTPTEYNLLRLLATNPGKVLTHRAILQKVWGPEYAEMSHYVRVFINQLRRKLKENPARNVRYILNEPGVGYRFVDIE</sequence>